<keyword evidence="2" id="KW-1185">Reference proteome</keyword>
<dbReference type="AlphaFoldDB" id="A0AAN7Z9L6"/>
<sequence>MCTSFLYSVIVQLCEYLPDNFIGTEEFDHQFKLLDRTLQSLEVAISLIKHLFICVPSLTVWVLDRFPLAGIRSTIPYMKKLIEILRCEDDSRVTKVLFTTGKYALVVR</sequence>
<organism evidence="1 2">
    <name type="scientific">Xylaria bambusicola</name>
    <dbReference type="NCBI Taxonomy" id="326684"/>
    <lineage>
        <taxon>Eukaryota</taxon>
        <taxon>Fungi</taxon>
        <taxon>Dikarya</taxon>
        <taxon>Ascomycota</taxon>
        <taxon>Pezizomycotina</taxon>
        <taxon>Sordariomycetes</taxon>
        <taxon>Xylariomycetidae</taxon>
        <taxon>Xylariales</taxon>
        <taxon>Xylariaceae</taxon>
        <taxon>Xylaria</taxon>
    </lineage>
</organism>
<dbReference type="EMBL" id="JAWHQM010000055">
    <property type="protein sequence ID" value="KAK5635567.1"/>
    <property type="molecule type" value="Genomic_DNA"/>
</dbReference>
<comment type="caution">
    <text evidence="1">The sequence shown here is derived from an EMBL/GenBank/DDBJ whole genome shotgun (WGS) entry which is preliminary data.</text>
</comment>
<dbReference type="Proteomes" id="UP001305414">
    <property type="component" value="Unassembled WGS sequence"/>
</dbReference>
<proteinExistence type="predicted"/>
<protein>
    <submittedName>
        <fullName evidence="1">Uncharacterized protein</fullName>
    </submittedName>
</protein>
<reference evidence="1 2" key="1">
    <citation type="submission" date="2023-10" db="EMBL/GenBank/DDBJ databases">
        <title>Draft genome sequence of Xylaria bambusicola isolate GMP-LS, the root and basal stem rot pathogen of sugarcane in Indonesia.</title>
        <authorList>
            <person name="Selvaraj P."/>
            <person name="Muralishankar V."/>
            <person name="Muruganantham S."/>
            <person name="Sp S."/>
            <person name="Haryani S."/>
            <person name="Lau K.J.X."/>
            <person name="Naqvi N.I."/>
        </authorList>
    </citation>
    <scope>NUCLEOTIDE SEQUENCE [LARGE SCALE GENOMIC DNA]</scope>
    <source>
        <strain evidence="1">GMP-LS</strain>
    </source>
</reference>
<evidence type="ECO:0000313" key="1">
    <source>
        <dbReference type="EMBL" id="KAK5635567.1"/>
    </source>
</evidence>
<evidence type="ECO:0000313" key="2">
    <source>
        <dbReference type="Proteomes" id="UP001305414"/>
    </source>
</evidence>
<gene>
    <name evidence="1" type="ORF">RRF57_011279</name>
</gene>
<accession>A0AAN7Z9L6</accession>
<name>A0AAN7Z9L6_9PEZI</name>